<evidence type="ECO:0000256" key="1">
    <source>
        <dbReference type="ARBA" id="ARBA00023125"/>
    </source>
</evidence>
<keyword evidence="1 2" id="KW-0238">DNA-binding</keyword>
<gene>
    <name evidence="4" type="ORF">PZN02_004469</name>
</gene>
<dbReference type="RefSeq" id="WP_280662853.1">
    <property type="nucleotide sequence ID" value="NZ_CP120374.1"/>
</dbReference>
<dbReference type="CDD" id="cd00383">
    <property type="entry name" value="trans_reg_C"/>
    <property type="match status" value="1"/>
</dbReference>
<dbReference type="EMBL" id="CP120374">
    <property type="protein sequence ID" value="WEX90891.1"/>
    <property type="molecule type" value="Genomic_DNA"/>
</dbReference>
<dbReference type="PROSITE" id="PS51755">
    <property type="entry name" value="OMPR_PHOB"/>
    <property type="match status" value="1"/>
</dbReference>
<evidence type="ECO:0000313" key="5">
    <source>
        <dbReference type="Proteomes" id="UP001229355"/>
    </source>
</evidence>
<dbReference type="SUPFAM" id="SSF48452">
    <property type="entry name" value="TPR-like"/>
    <property type="match status" value="2"/>
</dbReference>
<dbReference type="Pfam" id="PF00486">
    <property type="entry name" value="Trans_reg_C"/>
    <property type="match status" value="1"/>
</dbReference>
<dbReference type="InterPro" id="IPR058852">
    <property type="entry name" value="HTH_77"/>
</dbReference>
<dbReference type="InterPro" id="IPR016032">
    <property type="entry name" value="Sig_transdc_resp-reg_C-effctor"/>
</dbReference>
<feature type="DNA-binding region" description="OmpR/PhoB-type" evidence="2">
    <location>
        <begin position="1"/>
        <end position="98"/>
    </location>
</feature>
<organism evidence="4 5">
    <name type="scientific">Sinorhizobium garamanticum</name>
    <dbReference type="NCBI Taxonomy" id="680247"/>
    <lineage>
        <taxon>Bacteria</taxon>
        <taxon>Pseudomonadati</taxon>
        <taxon>Pseudomonadota</taxon>
        <taxon>Alphaproteobacteria</taxon>
        <taxon>Hyphomicrobiales</taxon>
        <taxon>Rhizobiaceae</taxon>
        <taxon>Sinorhizobium/Ensifer group</taxon>
        <taxon>Sinorhizobium</taxon>
    </lineage>
</organism>
<dbReference type="PANTHER" id="PTHR47691:SF3">
    <property type="entry name" value="HTH-TYPE TRANSCRIPTIONAL REGULATOR RV0890C-RELATED"/>
    <property type="match status" value="1"/>
</dbReference>
<keyword evidence="5" id="KW-1185">Reference proteome</keyword>
<dbReference type="InterPro" id="IPR011990">
    <property type="entry name" value="TPR-like_helical_dom_sf"/>
</dbReference>
<dbReference type="SUPFAM" id="SSF46894">
    <property type="entry name" value="C-terminal effector domain of the bipartite response regulators"/>
    <property type="match status" value="1"/>
</dbReference>
<dbReference type="InterPro" id="IPR002182">
    <property type="entry name" value="NB-ARC"/>
</dbReference>
<name>A0ABY8DIZ6_9HYPH</name>
<proteinExistence type="predicted"/>
<dbReference type="InterPro" id="IPR036388">
    <property type="entry name" value="WH-like_DNA-bd_sf"/>
</dbReference>
<dbReference type="Gene3D" id="3.40.50.300">
    <property type="entry name" value="P-loop containing nucleotide triphosphate hydrolases"/>
    <property type="match status" value="1"/>
</dbReference>
<accession>A0ABY8DIZ6</accession>
<evidence type="ECO:0000256" key="2">
    <source>
        <dbReference type="PROSITE-ProRule" id="PRU01091"/>
    </source>
</evidence>
<dbReference type="InterPro" id="IPR027417">
    <property type="entry name" value="P-loop_NTPase"/>
</dbReference>
<dbReference type="Pfam" id="PF00931">
    <property type="entry name" value="NB-ARC"/>
    <property type="match status" value="1"/>
</dbReference>
<dbReference type="PRINTS" id="PR00364">
    <property type="entry name" value="DISEASERSIST"/>
</dbReference>
<evidence type="ECO:0000313" key="4">
    <source>
        <dbReference type="EMBL" id="WEX90891.1"/>
    </source>
</evidence>
<dbReference type="SMART" id="SM00862">
    <property type="entry name" value="Trans_reg_C"/>
    <property type="match status" value="1"/>
</dbReference>
<sequence>MAFRFGPFRIVPAERVVEKHGERVQIGSRAFDLLLVLVENSGEVVSKKQLTSRAWPDTVVDEVSLRVHISGLRKTLGKTPLGTPYITNVSGRGYMLVVPAERDDAPPQLRPVRAAAMAASLPPRLFRMVGRDQCVREVEALLGETRFVSIVGVGGLGKTTVAVAVAHELRERFDDGAFFVDLASVSDGELVPSTIASLFGISVTASDQVPSLVSFLRQRRVLVVLDNAEHLIDDVAVLAERIFEHCPGVHILTTTREALRVEGEHIYTLAALEIPPLEAGRGSRDITDYSSVRLFIDRAFASGGRRELEEPEAQIAAEICRRLDGVALAIELAAGRAATHGVAGVLDLLDRRFGLHWQGRRTALPRHQTLAALHDWSYNLLDDDEKLVLRRVGCFAGPFTNEAARTVVGDQWPVTRIIDALSEKSLVSRVVGPDGRIAYRLAETTRAYCVDKLRTAPDEQTKVSAAHALYYTELLEGLVGGRDFFRVTGLTAIKPELLGNIRQALEWCFNGGDTKLGVRLVASSVPLLLELSLLAECHSWASLAVEVMPPELVGTLQDATINQALAISGIIVRDAQGKVKQAFARALEIARALQHKRLELDILAGMNIFVMRAGDCYAGSELAIECEQAGQGINDGDVRALVSWIKGIAYSYAGECGAAIRCFELGCAQDAPPGLDLNLVVFTQRIRAIVQYARCLMVQGSASLAKRTAARAVQDATAYGHPIPRCIALAYAASTYIWKGDWDDAISLADELATVSQQHSLTAFHAVSTGLKGELDVRRGLPSEGIRQLREALAIMTAENHHHMVVSFLAALAEGLADTGEHAEALVTLARAMARAEESGEMFQMVDMVGLKASIELSTGPHEAASIVPVMEALALARKENALTLELRIALRAVRDEQSAVVQSSQLAQEIKSIISRFGSVQDTQDLRIAGAILSKSRIGRDAAAG</sequence>
<evidence type="ECO:0000259" key="3">
    <source>
        <dbReference type="PROSITE" id="PS51755"/>
    </source>
</evidence>
<dbReference type="Gene3D" id="1.25.40.10">
    <property type="entry name" value="Tetratricopeptide repeat domain"/>
    <property type="match status" value="1"/>
</dbReference>
<reference evidence="4 5" key="1">
    <citation type="submission" date="2023-03" db="EMBL/GenBank/DDBJ databases">
        <authorList>
            <person name="Kaur S."/>
            <person name="Espinosa-Saiz D."/>
            <person name="Velazquez E."/>
            <person name="Menendez E."/>
            <person name="diCenzo G.C."/>
        </authorList>
    </citation>
    <scope>NUCLEOTIDE SEQUENCE [LARGE SCALE GENOMIC DNA]</scope>
    <source>
        <strain evidence="4 5">LMG 24692</strain>
    </source>
</reference>
<dbReference type="Gene3D" id="1.10.10.10">
    <property type="entry name" value="Winged helix-like DNA-binding domain superfamily/Winged helix DNA-binding domain"/>
    <property type="match status" value="1"/>
</dbReference>
<dbReference type="PANTHER" id="PTHR47691">
    <property type="entry name" value="REGULATOR-RELATED"/>
    <property type="match status" value="1"/>
</dbReference>
<dbReference type="InterPro" id="IPR001867">
    <property type="entry name" value="OmpR/PhoB-type_DNA-bd"/>
</dbReference>
<protein>
    <submittedName>
        <fullName evidence="4">Winged helix-turn-helix domain-containing protein</fullName>
    </submittedName>
</protein>
<dbReference type="Proteomes" id="UP001229355">
    <property type="component" value="Chromosome 2"/>
</dbReference>
<dbReference type="Pfam" id="PF25872">
    <property type="entry name" value="HTH_77"/>
    <property type="match status" value="1"/>
</dbReference>
<feature type="domain" description="OmpR/PhoB-type" evidence="3">
    <location>
        <begin position="1"/>
        <end position="98"/>
    </location>
</feature>
<dbReference type="SUPFAM" id="SSF52540">
    <property type="entry name" value="P-loop containing nucleoside triphosphate hydrolases"/>
    <property type="match status" value="1"/>
</dbReference>